<protein>
    <submittedName>
        <fullName evidence="2">Uncharacterized protein</fullName>
    </submittedName>
</protein>
<feature type="region of interest" description="Disordered" evidence="1">
    <location>
        <begin position="85"/>
        <end position="130"/>
    </location>
</feature>
<gene>
    <name evidence="2" type="ORF">Sradi_7093700</name>
</gene>
<name>A0AAW2J2G9_SESRA</name>
<dbReference type="EMBL" id="JACGWJ010000755">
    <property type="protein sequence ID" value="KAL0288642.1"/>
    <property type="molecule type" value="Genomic_DNA"/>
</dbReference>
<evidence type="ECO:0000256" key="1">
    <source>
        <dbReference type="SAM" id="MobiDB-lite"/>
    </source>
</evidence>
<sequence>MSNDIRKQYDKLDNISSIMLRMSDVCAVPDRHIRYATKKSFSGTKLAKRSSEQSHRVKMLSLVEKLEGLKAGLDNDTYIDERLRPPKRMTRRPDAGRNGKGKVIATTARTPNAPVAPVGMGKRKGKARSS</sequence>
<reference evidence="2" key="2">
    <citation type="journal article" date="2024" name="Plant">
        <title>Genomic evolution and insights into agronomic trait innovations of Sesamum species.</title>
        <authorList>
            <person name="Miao H."/>
            <person name="Wang L."/>
            <person name="Qu L."/>
            <person name="Liu H."/>
            <person name="Sun Y."/>
            <person name="Le M."/>
            <person name="Wang Q."/>
            <person name="Wei S."/>
            <person name="Zheng Y."/>
            <person name="Lin W."/>
            <person name="Duan Y."/>
            <person name="Cao H."/>
            <person name="Xiong S."/>
            <person name="Wang X."/>
            <person name="Wei L."/>
            <person name="Li C."/>
            <person name="Ma Q."/>
            <person name="Ju M."/>
            <person name="Zhao R."/>
            <person name="Li G."/>
            <person name="Mu C."/>
            <person name="Tian Q."/>
            <person name="Mei H."/>
            <person name="Zhang T."/>
            <person name="Gao T."/>
            <person name="Zhang H."/>
        </authorList>
    </citation>
    <scope>NUCLEOTIDE SEQUENCE</scope>
    <source>
        <strain evidence="2">G02</strain>
    </source>
</reference>
<comment type="caution">
    <text evidence="2">The sequence shown here is derived from an EMBL/GenBank/DDBJ whole genome shotgun (WGS) entry which is preliminary data.</text>
</comment>
<accession>A0AAW2J2G9</accession>
<dbReference type="AlphaFoldDB" id="A0AAW2J2G9"/>
<proteinExistence type="predicted"/>
<evidence type="ECO:0000313" key="2">
    <source>
        <dbReference type="EMBL" id="KAL0288642.1"/>
    </source>
</evidence>
<organism evidence="2">
    <name type="scientific">Sesamum radiatum</name>
    <name type="common">Black benniseed</name>
    <dbReference type="NCBI Taxonomy" id="300843"/>
    <lineage>
        <taxon>Eukaryota</taxon>
        <taxon>Viridiplantae</taxon>
        <taxon>Streptophyta</taxon>
        <taxon>Embryophyta</taxon>
        <taxon>Tracheophyta</taxon>
        <taxon>Spermatophyta</taxon>
        <taxon>Magnoliopsida</taxon>
        <taxon>eudicotyledons</taxon>
        <taxon>Gunneridae</taxon>
        <taxon>Pentapetalae</taxon>
        <taxon>asterids</taxon>
        <taxon>lamiids</taxon>
        <taxon>Lamiales</taxon>
        <taxon>Pedaliaceae</taxon>
        <taxon>Sesamum</taxon>
    </lineage>
</organism>
<reference evidence="2" key="1">
    <citation type="submission" date="2020-06" db="EMBL/GenBank/DDBJ databases">
        <authorList>
            <person name="Li T."/>
            <person name="Hu X."/>
            <person name="Zhang T."/>
            <person name="Song X."/>
            <person name="Zhang H."/>
            <person name="Dai N."/>
            <person name="Sheng W."/>
            <person name="Hou X."/>
            <person name="Wei L."/>
        </authorList>
    </citation>
    <scope>NUCLEOTIDE SEQUENCE</scope>
    <source>
        <strain evidence="2">G02</strain>
        <tissue evidence="2">Leaf</tissue>
    </source>
</reference>
<feature type="compositionally biased region" description="Basic residues" evidence="1">
    <location>
        <begin position="121"/>
        <end position="130"/>
    </location>
</feature>